<evidence type="ECO:0000313" key="10">
    <source>
        <dbReference type="EMBL" id="PMM45876.1"/>
    </source>
</evidence>
<dbReference type="AlphaFoldDB" id="A0A2N7G5Z4"/>
<dbReference type="PANTHER" id="PTHR30606:SF9">
    <property type="entry name" value="LIPID A BIOSYNTHESIS LAUROYLTRANSFERASE"/>
    <property type="match status" value="1"/>
</dbReference>
<dbReference type="CDD" id="cd07984">
    <property type="entry name" value="LPLAT_LABLAT-like"/>
    <property type="match status" value="1"/>
</dbReference>
<dbReference type="EMBL" id="MCZF01000224">
    <property type="protein sequence ID" value="PMM45876.1"/>
    <property type="molecule type" value="Genomic_DNA"/>
</dbReference>
<organism evidence="10 12">
    <name type="scientific">Vibrio splendidus</name>
    <dbReference type="NCBI Taxonomy" id="29497"/>
    <lineage>
        <taxon>Bacteria</taxon>
        <taxon>Pseudomonadati</taxon>
        <taxon>Pseudomonadota</taxon>
        <taxon>Gammaproteobacteria</taxon>
        <taxon>Vibrionales</taxon>
        <taxon>Vibrionaceae</taxon>
        <taxon>Vibrio</taxon>
    </lineage>
</organism>
<feature type="transmembrane region" description="Helical" evidence="9">
    <location>
        <begin position="20"/>
        <end position="43"/>
    </location>
</feature>
<reference evidence="12" key="1">
    <citation type="submission" date="2016-07" db="EMBL/GenBank/DDBJ databases">
        <title>Nontailed viruses are major unrecognized killers of bacteria in the ocean.</title>
        <authorList>
            <person name="Kauffman K."/>
            <person name="Hussain F."/>
            <person name="Yang J."/>
            <person name="Arevalo P."/>
            <person name="Brown J."/>
            <person name="Cutler M."/>
            <person name="Kelly L."/>
            <person name="Polz M.F."/>
        </authorList>
    </citation>
    <scope>NUCLEOTIDE SEQUENCE [LARGE SCALE GENOMIC DNA]</scope>
    <source>
        <strain evidence="12">10N.261.48.B5</strain>
    </source>
</reference>
<evidence type="ECO:0000313" key="12">
    <source>
        <dbReference type="Proteomes" id="UP000235533"/>
    </source>
</evidence>
<dbReference type="Pfam" id="PF03279">
    <property type="entry name" value="Lip_A_acyltrans"/>
    <property type="match status" value="1"/>
</dbReference>
<dbReference type="EC" id="2.3.1.241" evidence="9"/>
<reference evidence="11 13" key="3">
    <citation type="submission" date="2017-11" db="EMBL/GenBank/DDBJ databases">
        <title>Population delineation of vibrios coincides with oyster pathogenicity.</title>
        <authorList>
            <person name="Bruto M."/>
            <person name="Labreuche Y."/>
            <person name="James A."/>
            <person name="Piel D."/>
            <person name="Chenivesse S."/>
            <person name="Petton B."/>
            <person name="Polz M.F."/>
            <person name="Le Roux F."/>
        </authorList>
    </citation>
    <scope>NUCLEOTIDE SEQUENCE [LARGE SCALE GENOMIC DNA]</scope>
    <source>
        <strain evidence="11 13">FF_144</strain>
    </source>
</reference>
<evidence type="ECO:0000256" key="4">
    <source>
        <dbReference type="ARBA" id="ARBA00022692"/>
    </source>
</evidence>
<accession>A0A2N7G5Z4</accession>
<comment type="pathway">
    <text evidence="9">Bacterial outer membrane biogenesis; lipopolysaccharide biosynthesis.</text>
</comment>
<evidence type="ECO:0000256" key="5">
    <source>
        <dbReference type="ARBA" id="ARBA00022985"/>
    </source>
</evidence>
<evidence type="ECO:0000313" key="11">
    <source>
        <dbReference type="EMBL" id="PTP15365.1"/>
    </source>
</evidence>
<dbReference type="NCBIfam" id="TIGR02207">
    <property type="entry name" value="lipid_A_htrB"/>
    <property type="match status" value="1"/>
</dbReference>
<comment type="subcellular location">
    <subcellularLocation>
        <location evidence="9">Cell inner membrane</location>
        <topology evidence="9">Single-pass membrane protein</topology>
    </subcellularLocation>
</comment>
<keyword evidence="3 9" id="KW-0808">Transferase</keyword>
<sequence>MNIISSPKFSITLLHPRYWGVWLGFALLALVVNIFPYFLLRLIGNSIGLVAMRILKRRYQVAKENFRLCFPGQSEVVYERLVLSNFKYTGMALIETGMAWFWPKWRISQISSTQGQENINEQGERGVLILCTHHLNLELTARIFSQFCKGYGVYRPNSNPAYEFVQHRGRTRFGHKMVDRKDLRTMIKVLKGGGRLWYLPDHDYGQANSVFAPFFSVKEAATTSGSSMLIDSTGCAVISGVTVFDENGYTLHIGQDLSHSIKRRDPLNAAAVLNQEIEKMIERDIPAWMWLHKRFKTRPEGARAFYS</sequence>
<dbReference type="HAMAP" id="MF_01942">
    <property type="entry name" value="Lipid_A_LpxL_LpxP"/>
    <property type="match status" value="1"/>
</dbReference>
<dbReference type="GO" id="GO:0009103">
    <property type="term" value="P:lipopolysaccharide biosynthetic process"/>
    <property type="evidence" value="ECO:0007669"/>
    <property type="project" value="UniProtKB-UniRule"/>
</dbReference>
<evidence type="ECO:0000256" key="8">
    <source>
        <dbReference type="ARBA" id="ARBA00023315"/>
    </source>
</evidence>
<keyword evidence="6 9" id="KW-1133">Transmembrane helix</keyword>
<dbReference type="NCBIfam" id="NF005340">
    <property type="entry name" value="PRK06860.1"/>
    <property type="match status" value="1"/>
</dbReference>
<keyword evidence="1 9" id="KW-1003">Cell membrane</keyword>
<comment type="catalytic activity">
    <reaction evidence="9">
        <text>an alpha-Kdo-(2-&gt;4)-alpha-Kdo-(2-&gt;6)-lipid IVA + a fatty acyl-[ACP] = an alpha-Kdo-(2-&gt;4)-alpha-Kdo-(2-&gt;6)-(acyl)-lipid IVA + holo-[ACP]</text>
        <dbReference type="Rhea" id="RHEA:69396"/>
        <dbReference type="Rhea" id="RHEA-COMP:9685"/>
        <dbReference type="Rhea" id="RHEA-COMP:14125"/>
        <dbReference type="ChEBI" id="CHEBI:64479"/>
        <dbReference type="ChEBI" id="CHEBI:138651"/>
        <dbReference type="ChEBI" id="CHEBI:176429"/>
        <dbReference type="ChEBI" id="CHEBI:176430"/>
        <dbReference type="EC" id="2.3.1.241"/>
    </reaction>
</comment>
<dbReference type="Proteomes" id="UP000235533">
    <property type="component" value="Unassembled WGS sequence"/>
</dbReference>
<dbReference type="InterPro" id="IPR011920">
    <property type="entry name" value="Lipid_A_LpxL_LpxP"/>
</dbReference>
<dbReference type="UniPathway" id="UPA00030"/>
<feature type="short sequence motif" description="HXXXXD motif" evidence="9">
    <location>
        <begin position="133"/>
        <end position="138"/>
    </location>
</feature>
<dbReference type="EMBL" id="PIFK01000133">
    <property type="protein sequence ID" value="PTP15365.1"/>
    <property type="molecule type" value="Genomic_DNA"/>
</dbReference>
<dbReference type="PANTHER" id="PTHR30606">
    <property type="entry name" value="LIPID A BIOSYNTHESIS LAUROYL ACYLTRANSFERASE"/>
    <property type="match status" value="1"/>
</dbReference>
<dbReference type="GO" id="GO:0009245">
    <property type="term" value="P:lipid A biosynthetic process"/>
    <property type="evidence" value="ECO:0007669"/>
    <property type="project" value="InterPro"/>
</dbReference>
<reference evidence="10" key="4">
    <citation type="journal article" date="2018" name="Nature">
        <title>A major lineage of non-tailed dsDNA viruses as unrecognized killers of marine bacteria.</title>
        <authorList>
            <person name="Kauffman K.M."/>
            <person name="Hussain F.A."/>
            <person name="Yang J."/>
            <person name="Arevalo P."/>
            <person name="Brown J.M."/>
            <person name="Chang W.K."/>
            <person name="VanInsberghe D."/>
            <person name="Elsherbini J."/>
            <person name="Sharma R.S."/>
            <person name="Cutler M.B."/>
            <person name="Kelly L."/>
            <person name="Polz M.F."/>
        </authorList>
    </citation>
    <scope>NUCLEOTIDE SEQUENCE</scope>
    <source>
        <strain evidence="10">10N.261.48.B5</strain>
    </source>
</reference>
<evidence type="ECO:0000256" key="1">
    <source>
        <dbReference type="ARBA" id="ARBA00022475"/>
    </source>
</evidence>
<dbReference type="GO" id="GO:0008913">
    <property type="term" value="F:Kdo2-lipid IVA acyltransferase activity"/>
    <property type="evidence" value="ECO:0007669"/>
    <property type="project" value="UniProtKB-EC"/>
</dbReference>
<evidence type="ECO:0000256" key="9">
    <source>
        <dbReference type="HAMAP-Rule" id="MF_01942"/>
    </source>
</evidence>
<comment type="similarity">
    <text evidence="9">Belongs to the LpxL/LpxM/LpxP family.</text>
</comment>
<evidence type="ECO:0000256" key="2">
    <source>
        <dbReference type="ARBA" id="ARBA00022519"/>
    </source>
</evidence>
<evidence type="ECO:0000256" key="6">
    <source>
        <dbReference type="ARBA" id="ARBA00022989"/>
    </source>
</evidence>
<comment type="caution">
    <text evidence="10">The sequence shown here is derived from an EMBL/GenBank/DDBJ whole genome shotgun (WGS) entry which is preliminary data.</text>
</comment>
<dbReference type="UniPathway" id="UPA00360">
    <property type="reaction ID" value="UER00485"/>
</dbReference>
<dbReference type="RefSeq" id="WP_102457271.1">
    <property type="nucleotide sequence ID" value="NZ_MCWO01000002.1"/>
</dbReference>
<evidence type="ECO:0000256" key="7">
    <source>
        <dbReference type="ARBA" id="ARBA00023136"/>
    </source>
</evidence>
<gene>
    <name evidence="9" type="primary">lpxL</name>
    <name evidence="10" type="ORF">BCT54_00405</name>
    <name evidence="11" type="ORF">CWO07_26105</name>
</gene>
<dbReference type="Proteomes" id="UP000244197">
    <property type="component" value="Unassembled WGS sequence"/>
</dbReference>
<dbReference type="InterPro" id="IPR004960">
    <property type="entry name" value="LipA_acyltrans"/>
</dbReference>
<name>A0A2N7G5Z4_VIBSP</name>
<dbReference type="PIRSF" id="PIRSF026649">
    <property type="entry name" value="MsbB"/>
    <property type="match status" value="1"/>
</dbReference>
<keyword evidence="2 9" id="KW-0997">Cell inner membrane</keyword>
<evidence type="ECO:0000256" key="3">
    <source>
        <dbReference type="ARBA" id="ARBA00022679"/>
    </source>
</evidence>
<evidence type="ECO:0000313" key="13">
    <source>
        <dbReference type="Proteomes" id="UP000244197"/>
    </source>
</evidence>
<keyword evidence="4 9" id="KW-0812">Transmembrane</keyword>
<keyword evidence="7 9" id="KW-0472">Membrane</keyword>
<comment type="function">
    <text evidence="9">Catalyzes the transfer of an acyl chain from an acyl-[acyl-carrier-protein] (ACP) to a Kdo(2)-lipid IV(A) to form a Kdo(2)-(acyl)-lipid IV(A).</text>
</comment>
<keyword evidence="8 9" id="KW-0012">Acyltransferase</keyword>
<proteinExistence type="inferred from homology"/>
<protein>
    <recommendedName>
        <fullName evidence="9">Lipid A biosynthesis acyltransferase</fullName>
        <ecNumber evidence="9">2.3.1.241</ecNumber>
    </recommendedName>
    <alternativeName>
        <fullName evidence="9">Kdo(2)-lipid IV(A) acyltransferase</fullName>
    </alternativeName>
</protein>
<reference evidence="10" key="2">
    <citation type="submission" date="2016-07" db="EMBL/GenBank/DDBJ databases">
        <authorList>
            <person name="Wan K."/>
            <person name="Booth B."/>
            <person name="Spirohn K."/>
            <person name="Hao T."/>
            <person name="Hu Y."/>
            <person name="Calderwood M."/>
            <person name="Hill D."/>
            <person name="Mohr S."/>
            <person name="Vidal M."/>
            <person name="Celniker S."/>
            <person name="Perrimon N."/>
        </authorList>
    </citation>
    <scope>NUCLEOTIDE SEQUENCE</scope>
    <source>
        <strain evidence="10">10N.261.48.B5</strain>
    </source>
</reference>
<dbReference type="GO" id="GO:0005886">
    <property type="term" value="C:plasma membrane"/>
    <property type="evidence" value="ECO:0007669"/>
    <property type="project" value="UniProtKB-SubCell"/>
</dbReference>
<dbReference type="GO" id="GO:0036104">
    <property type="term" value="P:Kdo2-lipid A biosynthetic process"/>
    <property type="evidence" value="ECO:0007669"/>
    <property type="project" value="UniProtKB-UniRule"/>
</dbReference>
<keyword evidence="5 9" id="KW-0448">Lipopolysaccharide biosynthesis</keyword>
<comment type="pathway">
    <text evidence="9">Glycolipid biosynthesis; KDO(2)-lipid A biosynthesis; KDO(2)-lipid A from CMP-3-deoxy-D-manno-octulosonate and lipid IV(A): step 3/4.</text>
</comment>